<dbReference type="GO" id="GO:0004792">
    <property type="term" value="F:thiosulfate-cyanide sulfurtransferase activity"/>
    <property type="evidence" value="ECO:0007669"/>
    <property type="project" value="TreeGrafter"/>
</dbReference>
<dbReference type="SUPFAM" id="SSF51182">
    <property type="entry name" value="RmlC-like cupins"/>
    <property type="match status" value="1"/>
</dbReference>
<dbReference type="InterPro" id="IPR014710">
    <property type="entry name" value="RmlC-like_jellyroll"/>
</dbReference>
<dbReference type="SMART" id="SM00450">
    <property type="entry name" value="RHOD"/>
    <property type="match status" value="4"/>
</dbReference>
<feature type="domain" description="Rhodanese" evidence="1">
    <location>
        <begin position="487"/>
        <end position="559"/>
    </location>
</feature>
<dbReference type="PANTHER" id="PTHR44086:SF10">
    <property type="entry name" value="THIOSULFATE SULFURTRANSFERASE_RHODANESE-LIKE DOMAIN-CONTAINING PROTEIN 3"/>
    <property type="match status" value="1"/>
</dbReference>
<dbReference type="PANTHER" id="PTHR44086">
    <property type="entry name" value="THIOSULFATE SULFURTRANSFERASE RDL2, MITOCHONDRIAL-RELATED"/>
    <property type="match status" value="1"/>
</dbReference>
<protein>
    <submittedName>
        <fullName evidence="2">Sulfurtransferase</fullName>
    </submittedName>
</protein>
<dbReference type="AlphaFoldDB" id="A0A096GTU0"/>
<feature type="domain" description="Rhodanese" evidence="1">
    <location>
        <begin position="219"/>
        <end position="309"/>
    </location>
</feature>
<feature type="domain" description="Rhodanese" evidence="1">
    <location>
        <begin position="342"/>
        <end position="433"/>
    </location>
</feature>
<dbReference type="InterPro" id="IPR001763">
    <property type="entry name" value="Rhodanese-like_dom"/>
</dbReference>
<dbReference type="SUPFAM" id="SSF52821">
    <property type="entry name" value="Rhodanese/Cell cycle control phosphatase"/>
    <property type="match status" value="4"/>
</dbReference>
<dbReference type="Pfam" id="PF00581">
    <property type="entry name" value="Rhodanese"/>
    <property type="match status" value="3"/>
</dbReference>
<evidence type="ECO:0000259" key="1">
    <source>
        <dbReference type="PROSITE" id="PS50206"/>
    </source>
</evidence>
<dbReference type="Gene3D" id="2.60.120.10">
    <property type="entry name" value="Jelly Rolls"/>
    <property type="match status" value="1"/>
</dbReference>
<dbReference type="Proteomes" id="UP000029553">
    <property type="component" value="Unassembled WGS sequence"/>
</dbReference>
<comment type="caution">
    <text evidence="2">The sequence shown here is derived from an EMBL/GenBank/DDBJ whole genome shotgun (WGS) entry which is preliminary data.</text>
</comment>
<dbReference type="RefSeq" id="WP_080750548.1">
    <property type="nucleotide sequence ID" value="NZ_AWOR01000049.1"/>
</dbReference>
<organism evidence="2 3">
    <name type="scientific">Comamonas testosteroni</name>
    <name type="common">Pseudomonas testosteroni</name>
    <dbReference type="NCBI Taxonomy" id="285"/>
    <lineage>
        <taxon>Bacteria</taxon>
        <taxon>Pseudomonadati</taxon>
        <taxon>Pseudomonadota</taxon>
        <taxon>Betaproteobacteria</taxon>
        <taxon>Burkholderiales</taxon>
        <taxon>Comamonadaceae</taxon>
        <taxon>Comamonas</taxon>
    </lineage>
</organism>
<keyword evidence="2" id="KW-0808">Transferase</keyword>
<sequence>MTQIHRPTDFSDTGSRRSAAVAHFIAIAQQLAPDPKNTTPDQLQAVAQHLEALGQQTALFPLEDFPVTNDNPAVVYRLSEDADGHYALYASVGLPGKAVPPHDHTTWAIIAGVHGVERNVFYRRDKTADPAQDTLAPERTVDVIRGSSVTLSPTDVHTIELVGEETSLHLHFYGRGLDHMPERVVFEGLSGGSFRTFAPPAGIRQAVITPESLKAALADGQELAVLDVRDAGVFARSHILFAASAPLWRLPLEIDRLVPRRGTRVVVTDGDETLAHTAAHQLIRLGWTNVSVLAGGVDGWAAAGYEIFSGTNVPSKAFGEVIEHEKLTPWISSEELEERVKRGDNLIVVDSRTPEEFADFSLPFAHSLPGAELVYRIGEIAPDPDTFVVVNCAGRTRSIVGAQTLIDAGIPNRVASLRNGTMDWLLTGRELAQGRHTPLPEPAPSTLAAARNRADSVAQRAGVQRIDAATLVRWLNEAHERTLYRFDVRTQAEYEAGHLEGWRWAPGGQLVQATDEYAATRGARIVLADWDGVRALTTAAWLAQLGWEVAVYTPPHYGPGASCVTGPEPVRLLAPNPPAPYIAPPQAAALTDADGAAVFDVDSRVAFEKRHIAGARFAAPGRLAEFIDALPLGQAVLLTSSDGVLAQSVASGLAHARRNSKTPSRDIRAISGGTRAWAAAGLPIAQGGESVLTGDDDRSYSPYLHRDLTLRNAGFTDYLDWELGLVAQLEREGHTGIQLID</sequence>
<feature type="domain" description="Rhodanese" evidence="1">
    <location>
        <begin position="592"/>
        <end position="686"/>
    </location>
</feature>
<accession>A0A096GTU0</accession>
<dbReference type="CDD" id="cd01534">
    <property type="entry name" value="4RHOD_Repeat_3"/>
    <property type="match status" value="1"/>
</dbReference>
<dbReference type="InterPro" id="IPR011051">
    <property type="entry name" value="RmlC_Cupin_sf"/>
</dbReference>
<evidence type="ECO:0000313" key="3">
    <source>
        <dbReference type="Proteomes" id="UP000029553"/>
    </source>
</evidence>
<proteinExistence type="predicted"/>
<dbReference type="Gene3D" id="3.40.250.10">
    <property type="entry name" value="Rhodanese-like domain"/>
    <property type="match status" value="4"/>
</dbReference>
<dbReference type="EMBL" id="AWOR01000049">
    <property type="protein sequence ID" value="KGH28575.1"/>
    <property type="molecule type" value="Genomic_DNA"/>
</dbReference>
<name>A0A096GTU0_COMTE</name>
<dbReference type="InterPro" id="IPR036873">
    <property type="entry name" value="Rhodanese-like_dom_sf"/>
</dbReference>
<gene>
    <name evidence="2" type="ORF">P353_15380</name>
</gene>
<dbReference type="PROSITE" id="PS50206">
    <property type="entry name" value="RHODANESE_3"/>
    <property type="match status" value="4"/>
</dbReference>
<reference evidence="2 3" key="1">
    <citation type="submission" date="2013-09" db="EMBL/GenBank/DDBJ databases">
        <title>High correlation between genotypes and phenotypes of environmental bacteria Comamonas testosteroni strains.</title>
        <authorList>
            <person name="Liu L."/>
            <person name="Zhu W."/>
            <person name="Xia X."/>
            <person name="Xu B."/>
            <person name="Luo M."/>
            <person name="Wang G."/>
        </authorList>
    </citation>
    <scope>NUCLEOTIDE SEQUENCE [LARGE SCALE GENOMIC DNA]</scope>
    <source>
        <strain evidence="2 3">JL40</strain>
    </source>
</reference>
<evidence type="ECO:0000313" key="2">
    <source>
        <dbReference type="EMBL" id="KGH28575.1"/>
    </source>
</evidence>